<reference evidence="2 3" key="1">
    <citation type="journal article" date="2019" name="J. Gen. Appl. Microbiol.">
        <title>Aerobic degradation of cis-dichloroethene by the marine bacterium Marinobacter salsuginis strain 5N-3.</title>
        <authorList>
            <person name="Inoue Y."/>
            <person name="Fukunaga Y."/>
            <person name="Katsumata H."/>
            <person name="Ohji S."/>
            <person name="Hosoyama A."/>
            <person name="Mori K."/>
            <person name="Ando K."/>
        </authorList>
    </citation>
    <scope>NUCLEOTIDE SEQUENCE [LARGE SCALE GENOMIC DNA]</scope>
    <source>
        <strain evidence="2 3">NBRC 109114</strain>
    </source>
</reference>
<gene>
    <name evidence="2" type="ORF">MSSD14B_02990</name>
</gene>
<proteinExistence type="predicted"/>
<sequence length="64" mass="6917">MGCFSGGKKMSERSELFFPEEKYPHGALLKTPNLQATQTQSPKQADAALAQQSTPAPDRSAKAH</sequence>
<evidence type="ECO:0000313" key="2">
    <source>
        <dbReference type="EMBL" id="GBO86631.1"/>
    </source>
</evidence>
<name>A0A5M3PUZ4_9GAMM</name>
<feature type="compositionally biased region" description="Polar residues" evidence="1">
    <location>
        <begin position="32"/>
        <end position="43"/>
    </location>
</feature>
<accession>A0A5M3PUZ4</accession>
<evidence type="ECO:0000256" key="1">
    <source>
        <dbReference type="SAM" id="MobiDB-lite"/>
    </source>
</evidence>
<evidence type="ECO:0000313" key="3">
    <source>
        <dbReference type="Proteomes" id="UP000387223"/>
    </source>
</evidence>
<organism evidence="2 3">
    <name type="scientific">Marinobacter salsuginis</name>
    <dbReference type="NCBI Taxonomy" id="418719"/>
    <lineage>
        <taxon>Bacteria</taxon>
        <taxon>Pseudomonadati</taxon>
        <taxon>Pseudomonadota</taxon>
        <taxon>Gammaproteobacteria</taxon>
        <taxon>Pseudomonadales</taxon>
        <taxon>Marinobacteraceae</taxon>
        <taxon>Marinobacter</taxon>
    </lineage>
</organism>
<dbReference type="EMBL" id="BGZI01000001">
    <property type="protein sequence ID" value="GBO86631.1"/>
    <property type="molecule type" value="Genomic_DNA"/>
</dbReference>
<feature type="region of interest" description="Disordered" evidence="1">
    <location>
        <begin position="28"/>
        <end position="64"/>
    </location>
</feature>
<dbReference type="AlphaFoldDB" id="A0A5M3PUZ4"/>
<dbReference type="Proteomes" id="UP000387223">
    <property type="component" value="Unassembled WGS sequence"/>
</dbReference>
<comment type="caution">
    <text evidence="2">The sequence shown here is derived from an EMBL/GenBank/DDBJ whole genome shotgun (WGS) entry which is preliminary data.</text>
</comment>
<protein>
    <submittedName>
        <fullName evidence="2">Uncharacterized protein</fullName>
    </submittedName>
</protein>